<evidence type="ECO:0000256" key="7">
    <source>
        <dbReference type="SAM" id="MobiDB-lite"/>
    </source>
</evidence>
<dbReference type="PANTHER" id="PTHR34653:SF1">
    <property type="entry name" value="FLAGELLAR HOOK-BASAL BODY COMPLEX PROTEIN FLIE"/>
    <property type="match status" value="1"/>
</dbReference>
<comment type="similarity">
    <text evidence="2 4">Belongs to the FliE family.</text>
</comment>
<keyword evidence="6" id="KW-0175">Coiled coil</keyword>
<keyword evidence="8" id="KW-0966">Cell projection</keyword>
<name>A0A518BYZ5_9BACT</name>
<feature type="region of interest" description="Disordered" evidence="7">
    <location>
        <begin position="1"/>
        <end position="24"/>
    </location>
</feature>
<comment type="subcellular location">
    <subcellularLocation>
        <location evidence="1 4">Bacterial flagellum basal body</location>
    </subcellularLocation>
</comment>
<protein>
    <recommendedName>
        <fullName evidence="4 5">Flagellar hook-basal body complex protein FliE</fullName>
    </recommendedName>
</protein>
<evidence type="ECO:0000313" key="8">
    <source>
        <dbReference type="EMBL" id="QDU72188.1"/>
    </source>
</evidence>
<evidence type="ECO:0000256" key="5">
    <source>
        <dbReference type="NCBIfam" id="TIGR00205"/>
    </source>
</evidence>
<evidence type="ECO:0000256" key="4">
    <source>
        <dbReference type="HAMAP-Rule" id="MF_00724"/>
    </source>
</evidence>
<feature type="coiled-coil region" evidence="6">
    <location>
        <begin position="34"/>
        <end position="64"/>
    </location>
</feature>
<evidence type="ECO:0000256" key="2">
    <source>
        <dbReference type="ARBA" id="ARBA00009272"/>
    </source>
</evidence>
<dbReference type="HAMAP" id="MF_00724">
    <property type="entry name" value="FliE"/>
    <property type="match status" value="1"/>
</dbReference>
<reference evidence="8 9" key="1">
    <citation type="submission" date="2019-02" db="EMBL/GenBank/DDBJ databases">
        <title>Deep-cultivation of Planctomycetes and their phenomic and genomic characterization uncovers novel biology.</title>
        <authorList>
            <person name="Wiegand S."/>
            <person name="Jogler M."/>
            <person name="Boedeker C."/>
            <person name="Pinto D."/>
            <person name="Vollmers J."/>
            <person name="Rivas-Marin E."/>
            <person name="Kohn T."/>
            <person name="Peeters S.H."/>
            <person name="Heuer A."/>
            <person name="Rast P."/>
            <person name="Oberbeckmann S."/>
            <person name="Bunk B."/>
            <person name="Jeske O."/>
            <person name="Meyerdierks A."/>
            <person name="Storesund J.E."/>
            <person name="Kallscheuer N."/>
            <person name="Luecker S."/>
            <person name="Lage O.M."/>
            <person name="Pohl T."/>
            <person name="Merkel B.J."/>
            <person name="Hornburger P."/>
            <person name="Mueller R.-W."/>
            <person name="Bruemmer F."/>
            <person name="Labrenz M."/>
            <person name="Spormann A.M."/>
            <person name="Op den Camp H."/>
            <person name="Overmann J."/>
            <person name="Amann R."/>
            <person name="Jetten M.S.M."/>
            <person name="Mascher T."/>
            <person name="Medema M.H."/>
            <person name="Devos D.P."/>
            <person name="Kaster A.-K."/>
            <person name="Ovreas L."/>
            <person name="Rohde M."/>
            <person name="Galperin M.Y."/>
            <person name="Jogler C."/>
        </authorList>
    </citation>
    <scope>NUCLEOTIDE SEQUENCE [LARGE SCALE GENOMIC DNA]</scope>
    <source>
        <strain evidence="8 9">Pan265</strain>
    </source>
</reference>
<dbReference type="Proteomes" id="UP000320386">
    <property type="component" value="Chromosome"/>
</dbReference>
<dbReference type="GO" id="GO:0071973">
    <property type="term" value="P:bacterial-type flagellum-dependent cell motility"/>
    <property type="evidence" value="ECO:0007669"/>
    <property type="project" value="InterPro"/>
</dbReference>
<dbReference type="GO" id="GO:0005198">
    <property type="term" value="F:structural molecule activity"/>
    <property type="evidence" value="ECO:0007669"/>
    <property type="project" value="UniProtKB-UniRule"/>
</dbReference>
<keyword evidence="8" id="KW-0282">Flagellum</keyword>
<dbReference type="NCBIfam" id="TIGR00205">
    <property type="entry name" value="fliE"/>
    <property type="match status" value="1"/>
</dbReference>
<keyword evidence="3 4" id="KW-0975">Bacterial flagellum</keyword>
<dbReference type="InterPro" id="IPR001624">
    <property type="entry name" value="FliE"/>
</dbReference>
<proteinExistence type="inferred from homology"/>
<dbReference type="RefSeq" id="WP_145446362.1">
    <property type="nucleotide sequence ID" value="NZ_CP036280.1"/>
</dbReference>
<accession>A0A518BYZ5</accession>
<keyword evidence="8" id="KW-0969">Cilium</keyword>
<gene>
    <name evidence="4" type="primary">fliE</name>
    <name evidence="8" type="ORF">Pan265_20510</name>
</gene>
<evidence type="ECO:0000256" key="3">
    <source>
        <dbReference type="ARBA" id="ARBA00023143"/>
    </source>
</evidence>
<dbReference type="EMBL" id="CP036280">
    <property type="protein sequence ID" value="QDU72188.1"/>
    <property type="molecule type" value="Genomic_DNA"/>
</dbReference>
<dbReference type="PANTHER" id="PTHR34653">
    <property type="match status" value="1"/>
</dbReference>
<evidence type="ECO:0000313" key="9">
    <source>
        <dbReference type="Proteomes" id="UP000320386"/>
    </source>
</evidence>
<dbReference type="PRINTS" id="PR01006">
    <property type="entry name" value="FLGHOOKFLIE"/>
</dbReference>
<dbReference type="AlphaFoldDB" id="A0A518BYZ5"/>
<dbReference type="OrthoDB" id="285952at2"/>
<organism evidence="8 9">
    <name type="scientific">Mucisphaera calidilacus</name>
    <dbReference type="NCBI Taxonomy" id="2527982"/>
    <lineage>
        <taxon>Bacteria</taxon>
        <taxon>Pseudomonadati</taxon>
        <taxon>Planctomycetota</taxon>
        <taxon>Phycisphaerae</taxon>
        <taxon>Phycisphaerales</taxon>
        <taxon>Phycisphaeraceae</taxon>
        <taxon>Mucisphaera</taxon>
    </lineage>
</organism>
<keyword evidence="9" id="KW-1185">Reference proteome</keyword>
<dbReference type="KEGG" id="mcad:Pan265_20510"/>
<evidence type="ECO:0000256" key="1">
    <source>
        <dbReference type="ARBA" id="ARBA00004117"/>
    </source>
</evidence>
<dbReference type="GO" id="GO:0003774">
    <property type="term" value="F:cytoskeletal motor activity"/>
    <property type="evidence" value="ECO:0007669"/>
    <property type="project" value="InterPro"/>
</dbReference>
<evidence type="ECO:0000256" key="6">
    <source>
        <dbReference type="SAM" id="Coils"/>
    </source>
</evidence>
<dbReference type="Pfam" id="PF02049">
    <property type="entry name" value="FliE"/>
    <property type="match status" value="1"/>
</dbReference>
<dbReference type="GO" id="GO:0009425">
    <property type="term" value="C:bacterial-type flagellum basal body"/>
    <property type="evidence" value="ECO:0007669"/>
    <property type="project" value="UniProtKB-SubCell"/>
</dbReference>
<sequence>MSDPLGLIPNATQTGTDAARAGGAQRTEATTAFRDVLMQEIEQVNRLQKDAEQAIEDLVAGRRDDVDAVAIAKNQADIAFQLLLQVRNKMADAYEEVKQIRV</sequence>